<keyword evidence="2 5" id="KW-0547">Nucleotide-binding</keyword>
<dbReference type="GO" id="GO:0046872">
    <property type="term" value="F:metal ion binding"/>
    <property type="evidence" value="ECO:0007669"/>
    <property type="project" value="InterPro"/>
</dbReference>
<proteinExistence type="predicted"/>
<organism evidence="8">
    <name type="scientific">Thermogladius calderae</name>
    <dbReference type="NCBI Taxonomy" id="1200300"/>
    <lineage>
        <taxon>Archaea</taxon>
        <taxon>Thermoproteota</taxon>
        <taxon>Thermoprotei</taxon>
        <taxon>Desulfurococcales</taxon>
        <taxon>Desulfurococcaceae</taxon>
        <taxon>Thermogladius</taxon>
    </lineage>
</organism>
<evidence type="ECO:0000259" key="7">
    <source>
        <dbReference type="PROSITE" id="PS50979"/>
    </source>
</evidence>
<dbReference type="PANTHER" id="PTHR18866:SF33">
    <property type="entry name" value="METHYLCROTONOYL-COA CARBOXYLASE SUBUNIT ALPHA, MITOCHONDRIAL-RELATED"/>
    <property type="match status" value="1"/>
</dbReference>
<dbReference type="AlphaFoldDB" id="A0A7J3XXE7"/>
<comment type="caution">
    <text evidence="8">The sequence shown here is derived from an EMBL/GenBank/DDBJ whole genome shotgun (WGS) entry which is preliminary data.</text>
</comment>
<feature type="domain" description="ATP-grasp" evidence="6">
    <location>
        <begin position="114"/>
        <end position="309"/>
    </location>
</feature>
<keyword evidence="3 5" id="KW-0067">ATP-binding</keyword>
<dbReference type="InterPro" id="IPR005479">
    <property type="entry name" value="CPAse_ATP-bd"/>
</dbReference>
<dbReference type="PANTHER" id="PTHR18866">
    <property type="entry name" value="CARBOXYLASE:PYRUVATE/ACETYL-COA/PROPIONYL-COA CARBOXYLASE"/>
    <property type="match status" value="1"/>
</dbReference>
<dbReference type="Pfam" id="PF02785">
    <property type="entry name" value="Biotin_carb_C"/>
    <property type="match status" value="1"/>
</dbReference>
<dbReference type="PROSITE" id="PS50975">
    <property type="entry name" value="ATP_GRASP"/>
    <property type="match status" value="1"/>
</dbReference>
<protein>
    <submittedName>
        <fullName evidence="8">ATP-grasp domain-containing protein</fullName>
    </submittedName>
</protein>
<dbReference type="InterPro" id="IPR011054">
    <property type="entry name" value="Rudment_hybrid_motif"/>
</dbReference>
<dbReference type="InterPro" id="IPR005482">
    <property type="entry name" value="Biotin_COase_C"/>
</dbReference>
<dbReference type="Gene3D" id="3.30.470.20">
    <property type="entry name" value="ATP-grasp fold, B domain"/>
    <property type="match status" value="1"/>
</dbReference>
<dbReference type="InterPro" id="IPR016185">
    <property type="entry name" value="PreATP-grasp_dom_sf"/>
</dbReference>
<dbReference type="Pfam" id="PF00289">
    <property type="entry name" value="Biotin_carb_N"/>
    <property type="match status" value="1"/>
</dbReference>
<evidence type="ECO:0000256" key="2">
    <source>
        <dbReference type="ARBA" id="ARBA00022741"/>
    </source>
</evidence>
<evidence type="ECO:0000256" key="3">
    <source>
        <dbReference type="ARBA" id="ARBA00022840"/>
    </source>
</evidence>
<dbReference type="PROSITE" id="PS00867">
    <property type="entry name" value="CPSASE_2"/>
    <property type="match status" value="1"/>
</dbReference>
<gene>
    <name evidence="8" type="ORF">ENM60_01120</name>
</gene>
<keyword evidence="4" id="KW-0092">Biotin</keyword>
<evidence type="ECO:0000256" key="4">
    <source>
        <dbReference type="ARBA" id="ARBA00023267"/>
    </source>
</evidence>
<keyword evidence="1" id="KW-0436">Ligase</keyword>
<dbReference type="GO" id="GO:0016874">
    <property type="term" value="F:ligase activity"/>
    <property type="evidence" value="ECO:0007669"/>
    <property type="project" value="UniProtKB-KW"/>
</dbReference>
<dbReference type="InterPro" id="IPR005481">
    <property type="entry name" value="BC-like_N"/>
</dbReference>
<feature type="domain" description="Biotin carboxylation" evidence="7">
    <location>
        <begin position="1"/>
        <end position="437"/>
    </location>
</feature>
<name>A0A7J3XXE7_9CREN</name>
<sequence>MPMRILIANRGEIAVRIARSIIEMGHTPLGVYTSIDGNSLHRRFVHEDAEVSSYLDIDEIIEAAIHLGADAIHPGYGFLSENSEFARRVINKGLTWVGPSPEAIDRAGDKLGLKETAVKLGLPTLPYTLVRDARDIEEFAREHGYPVLLKAAGGGGGIGMRVIHNGSEIESKLETSLMEVGKAFKDTRVYVEPYLDKSKHIEIQVIGDGERVIHLYERECSIQFRYQKIIEEAPSLSISPDERREIANTAVELMKALGYDNAGTVEFIFDVKKRRFYLMEVNARIQVEHPVTEMVTGIDIVKMQVEVAFERALGLRQDDISLRGHSIEARIQAVNPLDFSGSPGHITRLIEPSGPGVRVDSGVVAGSYVSLDYNPLISKVIVYGRNRDEALKRLRRALDEYVIEGIQTNIPFIKAVLAAEDFKNSTHTTRFVEENMDVLKKKIEEELAAQALATAVVSFVKPDFNKVFRAKRVVERSPESRVEEVKRRAWTYWSLARSKLKRR</sequence>
<dbReference type="InterPro" id="IPR050856">
    <property type="entry name" value="Biotin_carboxylase_complex"/>
</dbReference>
<evidence type="ECO:0000256" key="1">
    <source>
        <dbReference type="ARBA" id="ARBA00022598"/>
    </source>
</evidence>
<dbReference type="SUPFAM" id="SSF52440">
    <property type="entry name" value="PreATP-grasp domain"/>
    <property type="match status" value="1"/>
</dbReference>
<dbReference type="GO" id="GO:0005524">
    <property type="term" value="F:ATP binding"/>
    <property type="evidence" value="ECO:0007669"/>
    <property type="project" value="UniProtKB-UniRule"/>
</dbReference>
<dbReference type="SUPFAM" id="SSF56059">
    <property type="entry name" value="Glutathione synthetase ATP-binding domain-like"/>
    <property type="match status" value="1"/>
</dbReference>
<evidence type="ECO:0000256" key="5">
    <source>
        <dbReference type="PROSITE-ProRule" id="PRU00409"/>
    </source>
</evidence>
<reference evidence="8" key="1">
    <citation type="journal article" date="2020" name="mSystems">
        <title>Genome- and Community-Level Interaction Insights into Carbon Utilization and Element Cycling Functions of Hydrothermarchaeota in Hydrothermal Sediment.</title>
        <authorList>
            <person name="Zhou Z."/>
            <person name="Liu Y."/>
            <person name="Xu W."/>
            <person name="Pan J."/>
            <person name="Luo Z.H."/>
            <person name="Li M."/>
        </authorList>
    </citation>
    <scope>NUCLEOTIDE SEQUENCE [LARGE SCALE GENOMIC DNA]</scope>
    <source>
        <strain evidence="8">SpSt-110</strain>
    </source>
</reference>
<dbReference type="SUPFAM" id="SSF51246">
    <property type="entry name" value="Rudiment single hybrid motif"/>
    <property type="match status" value="1"/>
</dbReference>
<dbReference type="Pfam" id="PF02786">
    <property type="entry name" value="CPSase_L_D2"/>
    <property type="match status" value="1"/>
</dbReference>
<dbReference type="InterPro" id="IPR011761">
    <property type="entry name" value="ATP-grasp"/>
</dbReference>
<evidence type="ECO:0000313" key="8">
    <source>
        <dbReference type="EMBL" id="HHP67388.1"/>
    </source>
</evidence>
<dbReference type="EMBL" id="DRYK01000020">
    <property type="protein sequence ID" value="HHP67388.1"/>
    <property type="molecule type" value="Genomic_DNA"/>
</dbReference>
<dbReference type="PROSITE" id="PS00866">
    <property type="entry name" value="CPSASE_1"/>
    <property type="match status" value="1"/>
</dbReference>
<evidence type="ECO:0000259" key="6">
    <source>
        <dbReference type="PROSITE" id="PS50975"/>
    </source>
</evidence>
<dbReference type="InterPro" id="IPR011764">
    <property type="entry name" value="Biotin_carboxylation_dom"/>
</dbReference>
<accession>A0A7J3XXE7</accession>
<dbReference type="PROSITE" id="PS50979">
    <property type="entry name" value="BC"/>
    <property type="match status" value="1"/>
</dbReference>
<dbReference type="SMART" id="SM00878">
    <property type="entry name" value="Biotin_carb_C"/>
    <property type="match status" value="1"/>
</dbReference>